<dbReference type="InterPro" id="IPR027417">
    <property type="entry name" value="P-loop_NTPase"/>
</dbReference>
<dbReference type="EMBL" id="EQ973876">
    <property type="protein sequence ID" value="EEF41059.1"/>
    <property type="molecule type" value="Genomic_DNA"/>
</dbReference>
<feature type="domain" description="Disease resistance R13L4/SHOC-2-like LRR" evidence="5">
    <location>
        <begin position="280"/>
        <end position="439"/>
    </location>
</feature>
<dbReference type="Gene3D" id="3.80.10.10">
    <property type="entry name" value="Ribonuclease Inhibitor"/>
    <property type="match status" value="2"/>
</dbReference>
<evidence type="ECO:0000259" key="5">
    <source>
        <dbReference type="Pfam" id="PF23598"/>
    </source>
</evidence>
<gene>
    <name evidence="7" type="ORF">RCOM_0655500</name>
</gene>
<dbReference type="PANTHER" id="PTHR47186:SF18">
    <property type="entry name" value="RX N-TERMINAL DOMAIN-CONTAINING PROTEIN"/>
    <property type="match status" value="1"/>
</dbReference>
<dbReference type="AlphaFoldDB" id="B9S5X2"/>
<dbReference type="Pfam" id="PF23598">
    <property type="entry name" value="LRR_14"/>
    <property type="match status" value="1"/>
</dbReference>
<reference evidence="8" key="1">
    <citation type="journal article" date="2010" name="Nat. Biotechnol.">
        <title>Draft genome sequence of the oilseed species Ricinus communis.</title>
        <authorList>
            <person name="Chan A.P."/>
            <person name="Crabtree J."/>
            <person name="Zhao Q."/>
            <person name="Lorenzi H."/>
            <person name="Orvis J."/>
            <person name="Puiu D."/>
            <person name="Melake-Berhan A."/>
            <person name="Jones K.M."/>
            <person name="Redman J."/>
            <person name="Chen G."/>
            <person name="Cahoon E.B."/>
            <person name="Gedil M."/>
            <person name="Stanke M."/>
            <person name="Haas B.J."/>
            <person name="Wortman J.R."/>
            <person name="Fraser-Liggett C.M."/>
            <person name="Ravel J."/>
            <person name="Rabinowicz P.D."/>
        </authorList>
    </citation>
    <scope>NUCLEOTIDE SEQUENCE [LARGE SCALE GENOMIC DNA]</scope>
    <source>
        <strain evidence="8">cv. Hale</strain>
    </source>
</reference>
<name>B9S5X2_RICCO</name>
<protein>
    <submittedName>
        <fullName evidence="7">Uncharacterized protein</fullName>
    </submittedName>
</protein>
<dbReference type="Pfam" id="PF25019">
    <property type="entry name" value="LRR_R13L1-DRL21"/>
    <property type="match status" value="1"/>
</dbReference>
<evidence type="ECO:0000256" key="1">
    <source>
        <dbReference type="ARBA" id="ARBA00022737"/>
    </source>
</evidence>
<evidence type="ECO:0000259" key="4">
    <source>
        <dbReference type="Pfam" id="PF23559"/>
    </source>
</evidence>
<dbReference type="GO" id="GO:0006952">
    <property type="term" value="P:defense response"/>
    <property type="evidence" value="ECO:0007669"/>
    <property type="project" value="UniProtKB-KW"/>
</dbReference>
<feature type="domain" description="Disease resistance protein winged helix" evidence="4">
    <location>
        <begin position="199"/>
        <end position="231"/>
    </location>
</feature>
<keyword evidence="1" id="KW-0677">Repeat</keyword>
<evidence type="ECO:0000313" key="8">
    <source>
        <dbReference type="Proteomes" id="UP000008311"/>
    </source>
</evidence>
<evidence type="ECO:0000259" key="3">
    <source>
        <dbReference type="Pfam" id="PF00931"/>
    </source>
</evidence>
<feature type="domain" description="R13L1/DRL21-like LRR repeat region" evidence="6">
    <location>
        <begin position="607"/>
        <end position="675"/>
    </location>
</feature>
<dbReference type="Proteomes" id="UP000008311">
    <property type="component" value="Unassembled WGS sequence"/>
</dbReference>
<dbReference type="InterPro" id="IPR056789">
    <property type="entry name" value="LRR_R13L1-DRL21"/>
</dbReference>
<feature type="domain" description="Disease resistance protein winged helix" evidence="4">
    <location>
        <begin position="487"/>
        <end position="549"/>
    </location>
</feature>
<dbReference type="SUPFAM" id="SSF52047">
    <property type="entry name" value="RNI-like"/>
    <property type="match status" value="1"/>
</dbReference>
<evidence type="ECO:0000259" key="6">
    <source>
        <dbReference type="Pfam" id="PF25019"/>
    </source>
</evidence>
<dbReference type="GO" id="GO:0043531">
    <property type="term" value="F:ADP binding"/>
    <property type="evidence" value="ECO:0007669"/>
    <property type="project" value="InterPro"/>
</dbReference>
<dbReference type="SUPFAM" id="SSF52540">
    <property type="entry name" value="P-loop containing nucleoside triphosphate hydrolases"/>
    <property type="match status" value="1"/>
</dbReference>
<keyword evidence="8" id="KW-1185">Reference proteome</keyword>
<organism evidence="7 8">
    <name type="scientific">Ricinus communis</name>
    <name type="common">Castor bean</name>
    <dbReference type="NCBI Taxonomy" id="3988"/>
    <lineage>
        <taxon>Eukaryota</taxon>
        <taxon>Viridiplantae</taxon>
        <taxon>Streptophyta</taxon>
        <taxon>Embryophyta</taxon>
        <taxon>Tracheophyta</taxon>
        <taxon>Spermatophyta</taxon>
        <taxon>Magnoliopsida</taxon>
        <taxon>eudicotyledons</taxon>
        <taxon>Gunneridae</taxon>
        <taxon>Pentapetalae</taxon>
        <taxon>rosids</taxon>
        <taxon>fabids</taxon>
        <taxon>Malpighiales</taxon>
        <taxon>Euphorbiaceae</taxon>
        <taxon>Acalyphoideae</taxon>
        <taxon>Acalypheae</taxon>
        <taxon>Ricinus</taxon>
    </lineage>
</organism>
<dbReference type="InParanoid" id="B9S5X2"/>
<evidence type="ECO:0000256" key="2">
    <source>
        <dbReference type="ARBA" id="ARBA00022821"/>
    </source>
</evidence>
<dbReference type="InterPro" id="IPR032675">
    <property type="entry name" value="LRR_dom_sf"/>
</dbReference>
<dbReference type="eggNOG" id="KOG4658">
    <property type="taxonomic scope" value="Eukaryota"/>
</dbReference>
<evidence type="ECO:0000313" key="7">
    <source>
        <dbReference type="EMBL" id="EEF41059.1"/>
    </source>
</evidence>
<proteinExistence type="predicted"/>
<dbReference type="InterPro" id="IPR002182">
    <property type="entry name" value="NB-ARC"/>
</dbReference>
<dbReference type="Pfam" id="PF23559">
    <property type="entry name" value="WHD_DRP"/>
    <property type="match status" value="2"/>
</dbReference>
<dbReference type="InterPro" id="IPR055414">
    <property type="entry name" value="LRR_R13L4/SHOC2-like"/>
</dbReference>
<sequence length="745" mass="85023">MEAFMNTDLSALWQPQQSFVNGGGLPGQAFFNGSPTLVCIPSANGVVELEEKQMPSMKEWLDELKDAIYEADDSYQKDALGLRDGNGKKPSSQKIPTSLVDESGVYGRDADKEAITKVIFNGSNDIDFISIMGMGGVEKTNLAQLLYNDSRVQEWFDLKAMMCVSKEFDVCKALGGLLRSKRKVDEWEKILKSEMWDLGYKFKKEDLILLWMAEGFLVQSKGNKELEGVCENSRSKNDKKTRHLSYVKTYQDTSRKLQGIYKAKCLRTLIPLGFPWTWCLRALSLPQYTSIDELQSSIGNLKLLRYLNTLILSKCKHLVELPTKIERLINLHHLDIRQTKLQKMPLQLGRLKNLQVLTDFFIGKQCGSSIKKLGELQYLCGELFVWNLQNVVDPQEAMKSNLNSKKDLKGSHANLEDLSIVGYNATKFLEWAGGLSLSNVVSLTFGKVVSPEFYRSCSSMMAAFRSLEVLRFFLDDILVRVELPCCKLKKQEIVLLWMAEGFLVQFTGNKEMEKIGYEYFHDLLSRSFLQPISGDESGFIMHDLLNDLAVSVSSNFYFKLKGDDSCNMTEIPRDLYRAKFSRTLLPSNLFSLLENVDDKQMHDMIRRLKHLRVLSFSGCDGAQKLLDSDALRANLKGKKHLKELKLVWDGDTDDSPQERDVLEQLQPHTNLERIKYCSCLPSLGQLPSLEDLYIAAFDKIVIVGPEFHGNCKSMEKSFRSLKTLKFERMPQWREWKDENGAFHLL</sequence>
<dbReference type="InterPro" id="IPR058922">
    <property type="entry name" value="WHD_DRP"/>
</dbReference>
<dbReference type="PANTHER" id="PTHR47186">
    <property type="entry name" value="LEUCINE-RICH REPEAT-CONTAINING PROTEIN 57"/>
    <property type="match status" value="1"/>
</dbReference>
<dbReference type="Gene3D" id="3.40.50.300">
    <property type="entry name" value="P-loop containing nucleotide triphosphate hydrolases"/>
    <property type="match status" value="1"/>
</dbReference>
<dbReference type="SUPFAM" id="SSF52058">
    <property type="entry name" value="L domain-like"/>
    <property type="match status" value="1"/>
</dbReference>
<dbReference type="Pfam" id="PF00931">
    <property type="entry name" value="NB-ARC"/>
    <property type="match status" value="1"/>
</dbReference>
<accession>B9S5X2</accession>
<feature type="domain" description="NB-ARC" evidence="3">
    <location>
        <begin position="109"/>
        <end position="181"/>
    </location>
</feature>
<keyword evidence="2" id="KW-0611">Plant defense</keyword>